<dbReference type="PROSITE" id="PS51257">
    <property type="entry name" value="PROKAR_LIPOPROTEIN"/>
    <property type="match status" value="1"/>
</dbReference>
<accession>A0A5S3UQC8</accession>
<dbReference type="EMBL" id="CP045429">
    <property type="protein sequence ID" value="QPB83667.1"/>
    <property type="molecule type" value="Genomic_DNA"/>
</dbReference>
<evidence type="ECO:0000313" key="2">
    <source>
        <dbReference type="Proteomes" id="UP000305729"/>
    </source>
</evidence>
<dbReference type="AlphaFoldDB" id="A0A5S3UQC8"/>
<name>A0A5S3UQC8_9GAMM</name>
<proteinExistence type="predicted"/>
<evidence type="ECO:0000313" key="1">
    <source>
        <dbReference type="EMBL" id="QPB83667.1"/>
    </source>
</evidence>
<gene>
    <name evidence="1" type="ORF">CWC22_011955</name>
</gene>
<dbReference type="RefSeq" id="WP_125561585.1">
    <property type="nucleotide sequence ID" value="NZ_CP045429.1"/>
</dbReference>
<reference evidence="1 2" key="1">
    <citation type="submission" date="2019-10" db="EMBL/GenBank/DDBJ databases">
        <title>Pseudoalteromonas rubra S4059.</title>
        <authorList>
            <person name="Paulsen S."/>
            <person name="Wang X."/>
        </authorList>
    </citation>
    <scope>NUCLEOTIDE SEQUENCE [LARGE SCALE GENOMIC DNA]</scope>
    <source>
        <strain evidence="1 2">S4059</strain>
    </source>
</reference>
<protein>
    <submittedName>
        <fullName evidence="1">Uncharacterized protein</fullName>
    </submittedName>
</protein>
<organism evidence="1 2">
    <name type="scientific">Pseudoalteromonas rubra</name>
    <dbReference type="NCBI Taxonomy" id="43658"/>
    <lineage>
        <taxon>Bacteria</taxon>
        <taxon>Pseudomonadati</taxon>
        <taxon>Pseudomonadota</taxon>
        <taxon>Gammaproteobacteria</taxon>
        <taxon>Alteromonadales</taxon>
        <taxon>Pseudoalteromonadaceae</taxon>
        <taxon>Pseudoalteromonas</taxon>
    </lineage>
</organism>
<dbReference type="Proteomes" id="UP000305729">
    <property type="component" value="Chromosome 1"/>
</dbReference>
<sequence>MKYLSILTFLAISGCSSSFDTNEYSNLKVRYGETTVAELVESIGLPSKIIEGTAESKSYKLYGYKDGNDFTRVYIPTATPLGNGNYISGANVWDVESKENFDLSCIVNENNIVIKCERGSK</sequence>